<dbReference type="SUPFAM" id="SSF51556">
    <property type="entry name" value="Metallo-dependent hydrolases"/>
    <property type="match status" value="1"/>
</dbReference>
<dbReference type="EMBL" id="CP126114">
    <property type="protein sequence ID" value="WHY85980.1"/>
    <property type="molecule type" value="Genomic_DNA"/>
</dbReference>
<dbReference type="PANTHER" id="PTHR42717:SF1">
    <property type="entry name" value="IMIDAZOLONEPROPIONASE AND RELATED AMIDOHYDROLASES"/>
    <property type="match status" value="1"/>
</dbReference>
<evidence type="ECO:0000313" key="2">
    <source>
        <dbReference type="Proteomes" id="UP001178288"/>
    </source>
</evidence>
<dbReference type="InterPro" id="IPR020043">
    <property type="entry name" value="Deacetylase_Atu3266-like"/>
</dbReference>
<dbReference type="KEGG" id="nnv:QNH39_25955"/>
<gene>
    <name evidence="1" type="ORF">QNH39_25955</name>
</gene>
<dbReference type="InterPro" id="IPR011059">
    <property type="entry name" value="Metal-dep_hydrolase_composite"/>
</dbReference>
<name>A0AA95S8L2_9BACI</name>
<accession>A0AA95S8L2</accession>
<dbReference type="Gene3D" id="3.20.20.140">
    <property type="entry name" value="Metal-dependent hydrolases"/>
    <property type="match status" value="1"/>
</dbReference>
<dbReference type="GO" id="GO:0019213">
    <property type="term" value="F:deacetylase activity"/>
    <property type="evidence" value="ECO:0007669"/>
    <property type="project" value="InterPro"/>
</dbReference>
<dbReference type="AlphaFoldDB" id="A0AA95S8L2"/>
<organism evidence="1 2">
    <name type="scientific">Neobacillus novalis</name>
    <dbReference type="NCBI Taxonomy" id="220687"/>
    <lineage>
        <taxon>Bacteria</taxon>
        <taxon>Bacillati</taxon>
        <taxon>Bacillota</taxon>
        <taxon>Bacilli</taxon>
        <taxon>Bacillales</taxon>
        <taxon>Bacillaceae</taxon>
        <taxon>Neobacillus</taxon>
    </lineage>
</organism>
<dbReference type="InterPro" id="IPR032466">
    <property type="entry name" value="Metal_Hydrolase"/>
</dbReference>
<dbReference type="PANTHER" id="PTHR42717">
    <property type="entry name" value="DIHYDROOROTASE-RELATED"/>
    <property type="match status" value="1"/>
</dbReference>
<dbReference type="RefSeq" id="WP_066093347.1">
    <property type="nucleotide sequence ID" value="NZ_CP126114.1"/>
</dbReference>
<protein>
    <submittedName>
        <fullName evidence="1">Amidohydrolase/deacetylase family metallohydrolase</fullName>
    </submittedName>
</protein>
<evidence type="ECO:0000313" key="1">
    <source>
        <dbReference type="EMBL" id="WHY85980.1"/>
    </source>
</evidence>
<dbReference type="Proteomes" id="UP001178288">
    <property type="component" value="Chromosome"/>
</dbReference>
<reference evidence="1" key="1">
    <citation type="submission" date="2023-05" db="EMBL/GenBank/DDBJ databases">
        <title>Comparative genomics of Bacillaceae isolates and their secondary metabolite potential.</title>
        <authorList>
            <person name="Song L."/>
            <person name="Nielsen L.J."/>
            <person name="Mohite O."/>
            <person name="Xu X."/>
            <person name="Weber T."/>
            <person name="Kovacs A.T."/>
        </authorList>
    </citation>
    <scope>NUCLEOTIDE SEQUENCE</scope>
    <source>
        <strain evidence="1">XLM17</strain>
    </source>
</reference>
<dbReference type="GO" id="GO:0016810">
    <property type="term" value="F:hydrolase activity, acting on carbon-nitrogen (but not peptide) bonds"/>
    <property type="evidence" value="ECO:0007669"/>
    <property type="project" value="InterPro"/>
</dbReference>
<sequence>MIEKMTVKVIDPVSKSCYTALLKETDDGYKVEPIAISEMGTETELFLSPGWIDLHTHVLDGFTSLSVTPDEAGLGKGVHLVVDAGSAGEATLEGFRKYVVPQFETDVRAWLNISSIGLVHLREVSDLSLINVDRTVQAVRDNQPFICGIKVRSSGAIVGEMGLQPLKLAKLAARETGLPLMVHIGEAPPVIDDVLDLLDEGDVITHCYHGKIGTPWKADGFPVSALEKAIAKGVKMDVGHGAASFSFDVCRQAIDKGYTPFTISTDLHIRNINGPVFDLATTMTKLMYCGMTLEDVIASVTVSPAEVLGLNEWCQLDGTIKHATLFRITNNPHPNREFRDSKGQIYQLDEAIVPAGVITAKGFKSL</sequence>
<dbReference type="Gene3D" id="2.30.40.10">
    <property type="entry name" value="Urease, subunit C, domain 1"/>
    <property type="match status" value="1"/>
</dbReference>
<proteinExistence type="predicted"/>
<keyword evidence="2" id="KW-1185">Reference proteome</keyword>